<dbReference type="GO" id="GO:0016491">
    <property type="term" value="F:oxidoreductase activity"/>
    <property type="evidence" value="ECO:0007669"/>
    <property type="project" value="InterPro"/>
</dbReference>
<gene>
    <name evidence="2" type="ORF">DYI37_09825</name>
</gene>
<protein>
    <submittedName>
        <fullName evidence="2">Xanthine dehydrogenase family protein molybdopterin-binding subunit</fullName>
    </submittedName>
</protein>
<feature type="domain" description="Aldehyde oxidase/xanthine dehydrogenase a/b hammerhead" evidence="1">
    <location>
        <begin position="221"/>
        <end position="299"/>
    </location>
</feature>
<evidence type="ECO:0000259" key="1">
    <source>
        <dbReference type="SMART" id="SM01008"/>
    </source>
</evidence>
<dbReference type="InterPro" id="IPR037165">
    <property type="entry name" value="AldOxase/xan_DH_Mopterin-bd_sf"/>
</dbReference>
<dbReference type="Proteomes" id="UP000264310">
    <property type="component" value="Unassembled WGS sequence"/>
</dbReference>
<dbReference type="SUPFAM" id="SSF56003">
    <property type="entry name" value="Molybdenum cofactor-binding domain"/>
    <property type="match status" value="2"/>
</dbReference>
<comment type="caution">
    <text evidence="2">The sequence shown here is derived from an EMBL/GenBank/DDBJ whole genome shotgun (WGS) entry which is preliminary data.</text>
</comment>
<dbReference type="SMART" id="SM01008">
    <property type="entry name" value="Ald_Xan_dh_C"/>
    <property type="match status" value="1"/>
</dbReference>
<dbReference type="Pfam" id="PF20256">
    <property type="entry name" value="MoCoBD_2"/>
    <property type="match status" value="2"/>
</dbReference>
<evidence type="ECO:0000313" key="2">
    <source>
        <dbReference type="EMBL" id="RFC63342.1"/>
    </source>
</evidence>
<dbReference type="OrthoDB" id="9767994at2"/>
<evidence type="ECO:0000313" key="3">
    <source>
        <dbReference type="Proteomes" id="UP000264310"/>
    </source>
</evidence>
<dbReference type="InterPro" id="IPR012368">
    <property type="entry name" value="OxRdtase_Mopterin-bd_su_IorB"/>
</dbReference>
<dbReference type="PANTHER" id="PTHR47495">
    <property type="entry name" value="ALDEHYDE DEHYDROGENASE"/>
    <property type="match status" value="1"/>
</dbReference>
<dbReference type="InterPro" id="IPR008274">
    <property type="entry name" value="AldOxase/xan_DH_MoCoBD1"/>
</dbReference>
<dbReference type="PIRSF" id="PIRSF036389">
    <property type="entry name" value="IOR_B"/>
    <property type="match status" value="1"/>
</dbReference>
<dbReference type="PANTHER" id="PTHR47495:SF2">
    <property type="entry name" value="ALDEHYDE DEHYDROGENASE"/>
    <property type="match status" value="1"/>
</dbReference>
<accession>A0A371X288</accession>
<dbReference type="InterPro" id="IPR046867">
    <property type="entry name" value="AldOxase/xan_DH_MoCoBD2"/>
</dbReference>
<sequence>MGYHDGHSAGGPRPSRRAFLTGAGLVIGMTLVPKGFAKTQDPSVIQADVQTDGARPFNAFVRIAPDSSVTVLSKHIEFGQGPYTGLTTLVAEELDADWSQMRVEAAPADDEIYKNLAFGLQGTGGSTAIANSYEQMRQAGATARAMLVAAAAEEWGVPAGEITVARGTISHKASGRSSDFGALVEKAAGQDAPSEVTLKDPKDFVLIGTDRPRLDTPSKVDGSAIFTLDIGFDDMLIAVVAHPDHFGATVKSFDDTAARAVPGVVDVKEIPQGVAVYADNTFAALKGRSALKVEWDLSKAETRSSDEIFEAYSKIADGEGLLEAANHGDIEAVLNKDGTRSVEALMRFPFLAHAPMEPLDAVLVKREDGSIDCYNGAQFPGQDKAAIADVCGIDPANIRVNTQLAGGSFGRRAQFGSPYMREAAEVFKASGMSRPVKHMWTREDDIRGGFYRPIYLHKLSGAVDGDGTIVAWNQTIVGQSIMNKDELDETSVEGASDMPYRIENRRVMSANTALPVPALWWRSVGHTHTAFAVESFLDQLLELGGKDPVEGRLALLPEGSRERGVLQKVADMAGWKSGSAPEGRAWGVAVHKSFSTYVAEIVEVSIAEDGGPKVHKVWCAVDCGVVVNPNIVKAQMEGGIGYGLGAILYDEVTLGEGGAVLQSNFHDYRSLRILEMPAVEVAILPSSEAPTGVGEPGVPPIGPAVANAWRRLTGQAVETLPIKSSLGAGA</sequence>
<dbReference type="EMBL" id="QURL01000004">
    <property type="protein sequence ID" value="RFC63342.1"/>
    <property type="molecule type" value="Genomic_DNA"/>
</dbReference>
<dbReference type="InterPro" id="IPR052516">
    <property type="entry name" value="N-heterocyclic_Hydroxylase"/>
</dbReference>
<proteinExistence type="predicted"/>
<dbReference type="Pfam" id="PF02738">
    <property type="entry name" value="MoCoBD_1"/>
    <property type="match status" value="1"/>
</dbReference>
<keyword evidence="3" id="KW-1185">Reference proteome</keyword>
<dbReference type="Gene3D" id="3.30.365.10">
    <property type="entry name" value="Aldehyde oxidase/xanthine dehydrogenase, molybdopterin binding domain"/>
    <property type="match status" value="4"/>
</dbReference>
<reference evidence="2 3" key="1">
    <citation type="submission" date="2018-08" db="EMBL/GenBank/DDBJ databases">
        <title>Fulvimarina sp. 85, whole genome shotgun sequence.</title>
        <authorList>
            <person name="Tuo L."/>
        </authorList>
    </citation>
    <scope>NUCLEOTIDE SEQUENCE [LARGE SCALE GENOMIC DNA]</scope>
    <source>
        <strain evidence="2 3">85</strain>
    </source>
</reference>
<dbReference type="Gene3D" id="3.90.1170.50">
    <property type="entry name" value="Aldehyde oxidase/xanthine dehydrogenase, a/b hammerhead"/>
    <property type="match status" value="1"/>
</dbReference>
<dbReference type="InterPro" id="IPR000674">
    <property type="entry name" value="Ald_Oxase/Xan_DH_a/b"/>
</dbReference>
<dbReference type="AlphaFoldDB" id="A0A371X288"/>
<name>A0A371X288_9HYPH</name>
<dbReference type="RefSeq" id="WP_116683072.1">
    <property type="nucleotide sequence ID" value="NZ_QURL01000004.1"/>
</dbReference>
<organism evidence="2 3">
    <name type="scientific">Fulvimarina endophytica</name>
    <dbReference type="NCBI Taxonomy" id="2293836"/>
    <lineage>
        <taxon>Bacteria</taxon>
        <taxon>Pseudomonadati</taxon>
        <taxon>Pseudomonadota</taxon>
        <taxon>Alphaproteobacteria</taxon>
        <taxon>Hyphomicrobiales</taxon>
        <taxon>Aurantimonadaceae</taxon>
        <taxon>Fulvimarina</taxon>
    </lineage>
</organism>